<gene>
    <name evidence="2" type="ORF">RRG08_037160</name>
</gene>
<dbReference type="Proteomes" id="UP001283361">
    <property type="component" value="Unassembled WGS sequence"/>
</dbReference>
<accession>A0AAE1DT56</accession>
<protein>
    <submittedName>
        <fullName evidence="2">Uncharacterized protein</fullName>
    </submittedName>
</protein>
<name>A0AAE1DT56_9GAST</name>
<sequence length="81" mass="8548">MVSGQKLLAGLIVICLLVTPCQARPCGDGLTQCSGIINDVCDILLVMTSAEIFSCPTTQNVLCVPLEFVILFFGCVKTVIG</sequence>
<dbReference type="EMBL" id="JAWDGP010002602">
    <property type="protein sequence ID" value="KAK3781757.1"/>
    <property type="molecule type" value="Genomic_DNA"/>
</dbReference>
<feature type="signal peptide" evidence="1">
    <location>
        <begin position="1"/>
        <end position="23"/>
    </location>
</feature>
<keyword evidence="1" id="KW-0732">Signal</keyword>
<organism evidence="2 3">
    <name type="scientific">Elysia crispata</name>
    <name type="common">lettuce slug</name>
    <dbReference type="NCBI Taxonomy" id="231223"/>
    <lineage>
        <taxon>Eukaryota</taxon>
        <taxon>Metazoa</taxon>
        <taxon>Spiralia</taxon>
        <taxon>Lophotrochozoa</taxon>
        <taxon>Mollusca</taxon>
        <taxon>Gastropoda</taxon>
        <taxon>Heterobranchia</taxon>
        <taxon>Euthyneura</taxon>
        <taxon>Panpulmonata</taxon>
        <taxon>Sacoglossa</taxon>
        <taxon>Placobranchoidea</taxon>
        <taxon>Plakobranchidae</taxon>
        <taxon>Elysia</taxon>
    </lineage>
</organism>
<evidence type="ECO:0000313" key="3">
    <source>
        <dbReference type="Proteomes" id="UP001283361"/>
    </source>
</evidence>
<feature type="chain" id="PRO_5042219228" evidence="1">
    <location>
        <begin position="24"/>
        <end position="81"/>
    </location>
</feature>
<reference evidence="2" key="1">
    <citation type="journal article" date="2023" name="G3 (Bethesda)">
        <title>A reference genome for the long-term kleptoplast-retaining sea slug Elysia crispata morphotype clarki.</title>
        <authorList>
            <person name="Eastman K.E."/>
            <person name="Pendleton A.L."/>
            <person name="Shaikh M.A."/>
            <person name="Suttiyut T."/>
            <person name="Ogas R."/>
            <person name="Tomko P."/>
            <person name="Gavelis G."/>
            <person name="Widhalm J.R."/>
            <person name="Wisecaver J.H."/>
        </authorList>
    </citation>
    <scope>NUCLEOTIDE SEQUENCE</scope>
    <source>
        <strain evidence="2">ECLA1</strain>
    </source>
</reference>
<keyword evidence="3" id="KW-1185">Reference proteome</keyword>
<comment type="caution">
    <text evidence="2">The sequence shown here is derived from an EMBL/GenBank/DDBJ whole genome shotgun (WGS) entry which is preliminary data.</text>
</comment>
<evidence type="ECO:0000256" key="1">
    <source>
        <dbReference type="SAM" id="SignalP"/>
    </source>
</evidence>
<evidence type="ECO:0000313" key="2">
    <source>
        <dbReference type="EMBL" id="KAK3781757.1"/>
    </source>
</evidence>
<dbReference type="AlphaFoldDB" id="A0AAE1DT56"/>
<proteinExistence type="predicted"/>